<dbReference type="Proteomes" id="UP000286482">
    <property type="component" value="Unassembled WGS sequence"/>
</dbReference>
<evidence type="ECO:0008006" key="4">
    <source>
        <dbReference type="Google" id="ProtNLM"/>
    </source>
</evidence>
<evidence type="ECO:0000313" key="3">
    <source>
        <dbReference type="Proteomes" id="UP000286482"/>
    </source>
</evidence>
<protein>
    <recommendedName>
        <fullName evidence="4">DUF1566 domain-containing protein</fullName>
    </recommendedName>
</protein>
<evidence type="ECO:0000313" key="2">
    <source>
        <dbReference type="EMBL" id="RKF19548.1"/>
    </source>
</evidence>
<dbReference type="RefSeq" id="WP_120353553.1">
    <property type="nucleotide sequence ID" value="NZ_RAQO01000004.1"/>
</dbReference>
<accession>A0A420EFU9</accession>
<feature type="chain" id="PRO_5019017722" description="DUF1566 domain-containing protein" evidence="1">
    <location>
        <begin position="22"/>
        <end position="265"/>
    </location>
</feature>
<feature type="signal peptide" evidence="1">
    <location>
        <begin position="1"/>
        <end position="21"/>
    </location>
</feature>
<dbReference type="OrthoDB" id="8537107at2"/>
<name>A0A420EFU9_9ALTE</name>
<organism evidence="2 3">
    <name type="scientific">Alginatibacterium sediminis</name>
    <dbReference type="NCBI Taxonomy" id="2164068"/>
    <lineage>
        <taxon>Bacteria</taxon>
        <taxon>Pseudomonadati</taxon>
        <taxon>Pseudomonadota</taxon>
        <taxon>Gammaproteobacteria</taxon>
        <taxon>Alteromonadales</taxon>
        <taxon>Alteromonadaceae</taxon>
        <taxon>Alginatibacterium</taxon>
    </lineage>
</organism>
<sequence>MKIVKIGTLILAMMTSFAGHAGLILRDGGLIYDQEQNLTWLMDANLAKTSAWAGDNLGAGARPNGNGQLNWDAANRWAQHLNISGFNEWRLPSLSVTDTNNSGFQDCDFALNGGTDCGTNVLVENSELAFLFYQQLSNDSICDPLSSGVYSCVAPAQRDGFNSNFIDALTGEESGFDNFLASGYWLNQEYALDTSRAWAFTTNSGAQSLLNKEQYRFAIAVHEGDIASVNTTRFANTMRVPETHTSMLFGLALAGLMLRGQRQRR</sequence>
<gene>
    <name evidence="2" type="ORF">DBZ36_03520</name>
</gene>
<evidence type="ECO:0000256" key="1">
    <source>
        <dbReference type="SAM" id="SignalP"/>
    </source>
</evidence>
<keyword evidence="1" id="KW-0732">Signal</keyword>
<comment type="caution">
    <text evidence="2">The sequence shown here is derived from an EMBL/GenBank/DDBJ whole genome shotgun (WGS) entry which is preliminary data.</text>
</comment>
<reference evidence="2 3" key="1">
    <citation type="submission" date="2018-09" db="EMBL/GenBank/DDBJ databases">
        <authorList>
            <person name="Wang Z."/>
        </authorList>
    </citation>
    <scope>NUCLEOTIDE SEQUENCE [LARGE SCALE GENOMIC DNA]</scope>
    <source>
        <strain evidence="2 3">ALS 81</strain>
    </source>
</reference>
<dbReference type="EMBL" id="RAQO01000004">
    <property type="protein sequence ID" value="RKF19548.1"/>
    <property type="molecule type" value="Genomic_DNA"/>
</dbReference>
<proteinExistence type="predicted"/>
<keyword evidence="3" id="KW-1185">Reference proteome</keyword>
<dbReference type="AlphaFoldDB" id="A0A420EFU9"/>